<dbReference type="InterPro" id="IPR001878">
    <property type="entry name" value="Znf_CCHC"/>
</dbReference>
<proteinExistence type="predicted"/>
<gene>
    <name evidence="4" type="primary">gag_1</name>
    <name evidence="4" type="ORF">N1851_017003</name>
</gene>
<evidence type="ECO:0000256" key="1">
    <source>
        <dbReference type="PROSITE-ProRule" id="PRU00047"/>
    </source>
</evidence>
<dbReference type="AlphaFoldDB" id="A0AA47NZG2"/>
<dbReference type="Gene3D" id="2.30.30.850">
    <property type="match status" value="1"/>
</dbReference>
<dbReference type="EMBL" id="JAOPHQ010003127">
    <property type="protein sequence ID" value="KAK0144661.1"/>
    <property type="molecule type" value="Genomic_DNA"/>
</dbReference>
<feature type="domain" description="CCHC-type" evidence="3">
    <location>
        <begin position="202"/>
        <end position="215"/>
    </location>
</feature>
<evidence type="ECO:0000313" key="4">
    <source>
        <dbReference type="EMBL" id="KAK0144661.1"/>
    </source>
</evidence>
<dbReference type="PANTHER" id="PTHR37984">
    <property type="entry name" value="PROTEIN CBG26694"/>
    <property type="match status" value="1"/>
</dbReference>
<dbReference type="Gene3D" id="2.40.70.10">
    <property type="entry name" value="Acid Proteases"/>
    <property type="match status" value="1"/>
</dbReference>
<dbReference type="SUPFAM" id="SSF50630">
    <property type="entry name" value="Acid proteases"/>
    <property type="match status" value="1"/>
</dbReference>
<feature type="compositionally biased region" description="Low complexity" evidence="2">
    <location>
        <begin position="673"/>
        <end position="682"/>
    </location>
</feature>
<feature type="compositionally biased region" description="Basic and acidic residues" evidence="2">
    <location>
        <begin position="652"/>
        <end position="661"/>
    </location>
</feature>
<feature type="domain" description="CCHC-type" evidence="3">
    <location>
        <begin position="182"/>
        <end position="195"/>
    </location>
</feature>
<organism evidence="4 5">
    <name type="scientific">Merluccius polli</name>
    <name type="common">Benguela hake</name>
    <name type="synonym">Merluccius cadenati</name>
    <dbReference type="NCBI Taxonomy" id="89951"/>
    <lineage>
        <taxon>Eukaryota</taxon>
        <taxon>Metazoa</taxon>
        <taxon>Chordata</taxon>
        <taxon>Craniata</taxon>
        <taxon>Vertebrata</taxon>
        <taxon>Euteleostomi</taxon>
        <taxon>Actinopterygii</taxon>
        <taxon>Neopterygii</taxon>
        <taxon>Teleostei</taxon>
        <taxon>Neoteleostei</taxon>
        <taxon>Acanthomorphata</taxon>
        <taxon>Zeiogadaria</taxon>
        <taxon>Gadariae</taxon>
        <taxon>Gadiformes</taxon>
        <taxon>Gadoidei</taxon>
        <taxon>Merlucciidae</taxon>
        <taxon>Merluccius</taxon>
    </lineage>
</organism>
<dbReference type="InterPro" id="IPR036875">
    <property type="entry name" value="Znf_CCHC_sf"/>
</dbReference>
<dbReference type="PROSITE" id="PS50158">
    <property type="entry name" value="ZF_CCHC"/>
    <property type="match status" value="2"/>
</dbReference>
<evidence type="ECO:0000313" key="5">
    <source>
        <dbReference type="Proteomes" id="UP001174136"/>
    </source>
</evidence>
<keyword evidence="1" id="KW-0479">Metal-binding</keyword>
<dbReference type="InterPro" id="IPR021109">
    <property type="entry name" value="Peptidase_aspartic_dom_sf"/>
</dbReference>
<keyword evidence="1" id="KW-0863">Zinc-finger</keyword>
<dbReference type="SMART" id="SM00343">
    <property type="entry name" value="ZnF_C2HC"/>
    <property type="match status" value="2"/>
</dbReference>
<dbReference type="GO" id="GO:0008270">
    <property type="term" value="F:zinc ion binding"/>
    <property type="evidence" value="ECO:0007669"/>
    <property type="project" value="UniProtKB-KW"/>
</dbReference>
<dbReference type="Gene3D" id="4.10.60.10">
    <property type="entry name" value="Zinc finger, CCHC-type"/>
    <property type="match status" value="1"/>
</dbReference>
<dbReference type="GO" id="GO:0003676">
    <property type="term" value="F:nucleic acid binding"/>
    <property type="evidence" value="ECO:0007669"/>
    <property type="project" value="InterPro"/>
</dbReference>
<dbReference type="PANTHER" id="PTHR37984:SF13">
    <property type="entry name" value="RIBONUCLEASE H"/>
    <property type="match status" value="1"/>
</dbReference>
<reference evidence="4" key="1">
    <citation type="journal article" date="2023" name="Front. Mar. Sci.">
        <title>A new Merluccius polli reference genome to investigate the effects of global change in West African waters.</title>
        <authorList>
            <person name="Mateo J.L."/>
            <person name="Blanco-Fernandez C."/>
            <person name="Garcia-Vazquez E."/>
            <person name="Machado-Schiaffino G."/>
        </authorList>
    </citation>
    <scope>NUCLEOTIDE SEQUENCE</scope>
    <source>
        <strain evidence="4">C29</strain>
        <tissue evidence="4">Fin</tissue>
    </source>
</reference>
<name>A0AA47NZG2_MERPO</name>
<accession>A0AA47NZG2</accession>
<keyword evidence="1" id="KW-0862">Zinc</keyword>
<comment type="caution">
    <text evidence="4">The sequence shown here is derived from an EMBL/GenBank/DDBJ whole genome shotgun (WGS) entry which is preliminary data.</text>
</comment>
<dbReference type="SUPFAM" id="SSF57756">
    <property type="entry name" value="Retrovirus zinc finger-like domains"/>
    <property type="match status" value="1"/>
</dbReference>
<dbReference type="Proteomes" id="UP001174136">
    <property type="component" value="Unassembled WGS sequence"/>
</dbReference>
<sequence>MEQWTAYTERFEYFVLANGIGQDKQVATFLTVMGVKTFNLIRALAQPKKPGELTYQEIVTALTAHFSPKPLQIAERFRFYKRNQEEGESVTVFVAALRTLTEHCEFKNDALNDAIRDRLVCGLRNEAIQRKLLTESNLTLTRAIEISVSMEMAAKEAQLLSAATGKVLKIASTEENSGGKPCFRCGKLGHPASACWCKDLECHACGKKGHIERACHSKKTGTSMHKNTGRQKKAFMHKGTVHALEREISYSGSSDDELPLHILSVAGGSDGYWTTPLLEGIPVRMEIDTGAAVSLIAETVYLQHLQHRPLQPTRVTLKTYTGEPVAVKGLINVKVELNGQCAKLPLYVVQGDYPSLLGRSWLNKIQIDWPAVRMVSGGVTALQTVLKKHEELFTDELGKMKDITAKQVKKATQNDPGLSAVIDAIIKGKTIPNTPETKPYAVRQQELSVQSGCLLWGRRVIMPPALYRPLLKQLHAGHCGMVRMKELAPRSYRDGPKWVPAVVVAITGPLSYQVRTSEDLVWRRHIDQLLASSNPVTESIGQDTLSPECPSEDLPIPDIPPPAVSGNHGADLAPQAELSTEPVPLLVPMENHVRRYPNRERSPPDRLNLRKWNEPRREGPYKVTNATPTVIEVEGSSTWYHLNHCTKAARPRTREEHEKELGAGVPGTERPPQDQNQPGQEQQTHDDAEADEPAPDPLRALENSTDPGTNPEEE</sequence>
<evidence type="ECO:0000256" key="2">
    <source>
        <dbReference type="SAM" id="MobiDB-lite"/>
    </source>
</evidence>
<evidence type="ECO:0000259" key="3">
    <source>
        <dbReference type="PROSITE" id="PS50158"/>
    </source>
</evidence>
<feature type="region of interest" description="Disordered" evidence="2">
    <location>
        <begin position="648"/>
        <end position="714"/>
    </location>
</feature>
<dbReference type="InterPro" id="IPR050951">
    <property type="entry name" value="Retrovirus_Pol_polyprotein"/>
</dbReference>
<keyword evidence="5" id="KW-1185">Reference proteome</keyword>
<protein>
    <submittedName>
        <fullName evidence="4">Gag polyprotein</fullName>
    </submittedName>
</protein>